<dbReference type="AlphaFoldDB" id="A0A9N9B4T9"/>
<name>A0A9N9B4T9_9GLOM</name>
<dbReference type="Proteomes" id="UP000789759">
    <property type="component" value="Unassembled WGS sequence"/>
</dbReference>
<evidence type="ECO:0000313" key="2">
    <source>
        <dbReference type="Proteomes" id="UP000789759"/>
    </source>
</evidence>
<gene>
    <name evidence="1" type="ORF">CPELLU_LOCUS4859</name>
</gene>
<protein>
    <submittedName>
        <fullName evidence="1">19836_t:CDS:1</fullName>
    </submittedName>
</protein>
<accession>A0A9N9B4T9</accession>
<keyword evidence="2" id="KW-1185">Reference proteome</keyword>
<reference evidence="1" key="1">
    <citation type="submission" date="2021-06" db="EMBL/GenBank/DDBJ databases">
        <authorList>
            <person name="Kallberg Y."/>
            <person name="Tangrot J."/>
            <person name="Rosling A."/>
        </authorList>
    </citation>
    <scope>NUCLEOTIDE SEQUENCE</scope>
    <source>
        <strain evidence="1">FL966</strain>
    </source>
</reference>
<comment type="caution">
    <text evidence="1">The sequence shown here is derived from an EMBL/GenBank/DDBJ whole genome shotgun (WGS) entry which is preliminary data.</text>
</comment>
<sequence>MTISMSSIALDTSTKTVLMQLKMIQKRSNDIEAFNSTWKGHNYS</sequence>
<proteinExistence type="predicted"/>
<organism evidence="1 2">
    <name type="scientific">Cetraspora pellucida</name>
    <dbReference type="NCBI Taxonomy" id="1433469"/>
    <lineage>
        <taxon>Eukaryota</taxon>
        <taxon>Fungi</taxon>
        <taxon>Fungi incertae sedis</taxon>
        <taxon>Mucoromycota</taxon>
        <taxon>Glomeromycotina</taxon>
        <taxon>Glomeromycetes</taxon>
        <taxon>Diversisporales</taxon>
        <taxon>Gigasporaceae</taxon>
        <taxon>Cetraspora</taxon>
    </lineage>
</organism>
<evidence type="ECO:0000313" key="1">
    <source>
        <dbReference type="EMBL" id="CAG8553420.1"/>
    </source>
</evidence>
<dbReference type="EMBL" id="CAJVQA010002635">
    <property type="protein sequence ID" value="CAG8553420.1"/>
    <property type="molecule type" value="Genomic_DNA"/>
</dbReference>